<evidence type="ECO:0000313" key="3">
    <source>
        <dbReference type="Proteomes" id="UP000001876"/>
    </source>
</evidence>
<dbReference type="AlphaFoldDB" id="C1N3M5"/>
<protein>
    <submittedName>
        <fullName evidence="2">Predicted protein</fullName>
    </submittedName>
</protein>
<dbReference type="EMBL" id="GG663746">
    <property type="protein sequence ID" value="EEH53218.1"/>
    <property type="molecule type" value="Genomic_DNA"/>
</dbReference>
<gene>
    <name evidence="2" type="ORF">MICPUCDRAFT_52229</name>
</gene>
<reference evidence="2 3" key="1">
    <citation type="journal article" date="2009" name="Science">
        <title>Green evolution and dynamic adaptations revealed by genomes of the marine picoeukaryotes Micromonas.</title>
        <authorList>
            <person name="Worden A.Z."/>
            <person name="Lee J.H."/>
            <person name="Mock T."/>
            <person name="Rouze P."/>
            <person name="Simmons M.P."/>
            <person name="Aerts A.L."/>
            <person name="Allen A.E."/>
            <person name="Cuvelier M.L."/>
            <person name="Derelle E."/>
            <person name="Everett M.V."/>
            <person name="Foulon E."/>
            <person name="Grimwood J."/>
            <person name="Gundlach H."/>
            <person name="Henrissat B."/>
            <person name="Napoli C."/>
            <person name="McDonald S.M."/>
            <person name="Parker M.S."/>
            <person name="Rombauts S."/>
            <person name="Salamov A."/>
            <person name="Von Dassow P."/>
            <person name="Badger J.H."/>
            <person name="Coutinho P.M."/>
            <person name="Demir E."/>
            <person name="Dubchak I."/>
            <person name="Gentemann C."/>
            <person name="Eikrem W."/>
            <person name="Gready J.E."/>
            <person name="John U."/>
            <person name="Lanier W."/>
            <person name="Lindquist E.A."/>
            <person name="Lucas S."/>
            <person name="Mayer K.F."/>
            <person name="Moreau H."/>
            <person name="Not F."/>
            <person name="Otillar R."/>
            <person name="Panaud O."/>
            <person name="Pangilinan J."/>
            <person name="Paulsen I."/>
            <person name="Piegu B."/>
            <person name="Poliakov A."/>
            <person name="Robbens S."/>
            <person name="Schmutz J."/>
            <person name="Toulza E."/>
            <person name="Wyss T."/>
            <person name="Zelensky A."/>
            <person name="Zhou K."/>
            <person name="Armbrust E.V."/>
            <person name="Bhattacharya D."/>
            <person name="Goodenough U.W."/>
            <person name="Van de Peer Y."/>
            <person name="Grigoriev I.V."/>
        </authorList>
    </citation>
    <scope>NUCLEOTIDE SEQUENCE [LARGE SCALE GENOMIC DNA]</scope>
    <source>
        <strain evidence="2 3">CCMP1545</strain>
    </source>
</reference>
<sequence>MPPPTTTTTTSERRRDAPPPPRSSRPPRALVEVLAEEHRDAYDNILSRLDGTSRALLAEASPILADAQTARLAPGERAPRVNNERLVDSVSLLELALRRGLCRKSSVPSSTAWTLNGVDCVILAAKAGKLDVLRHLKARSFYYHSGPRTAASAR</sequence>
<dbReference type="Proteomes" id="UP000001876">
    <property type="component" value="Unassembled WGS sequence"/>
</dbReference>
<proteinExistence type="predicted"/>
<keyword evidence="3" id="KW-1185">Reference proteome</keyword>
<feature type="compositionally biased region" description="Low complexity" evidence="1">
    <location>
        <begin position="1"/>
        <end position="10"/>
    </location>
</feature>
<evidence type="ECO:0000256" key="1">
    <source>
        <dbReference type="SAM" id="MobiDB-lite"/>
    </source>
</evidence>
<name>C1N3M5_MICPC</name>
<dbReference type="KEGG" id="mpp:MICPUCDRAFT_52229"/>
<dbReference type="GeneID" id="9687839"/>
<dbReference type="RefSeq" id="XP_003062399.1">
    <property type="nucleotide sequence ID" value="XM_003062353.1"/>
</dbReference>
<feature type="region of interest" description="Disordered" evidence="1">
    <location>
        <begin position="1"/>
        <end position="28"/>
    </location>
</feature>
<accession>C1N3M5</accession>
<organism evidence="3">
    <name type="scientific">Micromonas pusilla (strain CCMP1545)</name>
    <name type="common">Picoplanktonic green alga</name>
    <dbReference type="NCBI Taxonomy" id="564608"/>
    <lineage>
        <taxon>Eukaryota</taxon>
        <taxon>Viridiplantae</taxon>
        <taxon>Chlorophyta</taxon>
        <taxon>Mamiellophyceae</taxon>
        <taxon>Mamiellales</taxon>
        <taxon>Mamiellaceae</taxon>
        <taxon>Micromonas</taxon>
    </lineage>
</organism>
<evidence type="ECO:0000313" key="2">
    <source>
        <dbReference type="EMBL" id="EEH53218.1"/>
    </source>
</evidence>